<gene>
    <name evidence="2" type="ORF">ILUMI_23184</name>
</gene>
<organism evidence="2 3">
    <name type="scientific">Ignelater luminosus</name>
    <name type="common">Cucubano</name>
    <name type="synonym">Pyrophorus luminosus</name>
    <dbReference type="NCBI Taxonomy" id="2038154"/>
    <lineage>
        <taxon>Eukaryota</taxon>
        <taxon>Metazoa</taxon>
        <taxon>Ecdysozoa</taxon>
        <taxon>Arthropoda</taxon>
        <taxon>Hexapoda</taxon>
        <taxon>Insecta</taxon>
        <taxon>Pterygota</taxon>
        <taxon>Neoptera</taxon>
        <taxon>Endopterygota</taxon>
        <taxon>Coleoptera</taxon>
        <taxon>Polyphaga</taxon>
        <taxon>Elateriformia</taxon>
        <taxon>Elateroidea</taxon>
        <taxon>Elateridae</taxon>
        <taxon>Agrypninae</taxon>
        <taxon>Pyrophorini</taxon>
        <taxon>Ignelater</taxon>
    </lineage>
</organism>
<name>A0A8K0CCX1_IGNLU</name>
<dbReference type="Proteomes" id="UP000801492">
    <property type="component" value="Unassembled WGS sequence"/>
</dbReference>
<protein>
    <submittedName>
        <fullName evidence="2">Uncharacterized protein</fullName>
    </submittedName>
</protein>
<dbReference type="EMBL" id="VTPC01090572">
    <property type="protein sequence ID" value="KAF2882956.1"/>
    <property type="molecule type" value="Genomic_DNA"/>
</dbReference>
<feature type="region of interest" description="Disordered" evidence="1">
    <location>
        <begin position="161"/>
        <end position="180"/>
    </location>
</feature>
<feature type="compositionally biased region" description="Basic and acidic residues" evidence="1">
    <location>
        <begin position="365"/>
        <end position="385"/>
    </location>
</feature>
<dbReference type="OrthoDB" id="6784883at2759"/>
<feature type="region of interest" description="Disordered" evidence="1">
    <location>
        <begin position="364"/>
        <end position="409"/>
    </location>
</feature>
<comment type="caution">
    <text evidence="2">The sequence shown here is derived from an EMBL/GenBank/DDBJ whole genome shotgun (WGS) entry which is preliminary data.</text>
</comment>
<sequence>MSINQNLQKMIENFSIRSADSSSNFLGSRRKSEEETFEEKIKSLCGRMNTPLSEDDLKQAIKDIYNSAIAKKLMCDTYTQYSVTNFTQNEEVPIQSSLLLSTYNDAFEYTSPSTTTSSQMFLTPFSKIPELSFSPILKSTKSSDTVLPKSTTSLTTDFSNTVASNPSEDPSHYKVPSNTPSSCAELHVSDVKIKNVKNDIDLSLNSRGIEKITLTYKKPEKSKVPITIKPNNSCKTEALQTEEFPFDSHPTNIIQATLIAPQKKLCDFSSPEDELISTELECLTKQTGTENVKKDKTLELLECARCKLLIYLNNQDKEKKRPEQDLIDVCGLHASDVDCDEMCPKNFTEIRNVSVCLNNPFNPYQKREDGRNKSEHCEKHRRDNGRNYNVNHRSGRSKRNYNNHYTSGDNLDRHLDSEFSKNAVFQVYPLVFNNNAFGMESVEIKSKQKSPHDGNVSKTDSSESKDSINVNVIEDSVGYKLSREFNSLQNMYDDMCASMRLILDIPETPSKPSQKFKKNYGKIETIGDDLMNTFGELKTCLSTINRILSESEISVEINNVYPKDDDLGKLSSNVSISSENHEDRHHTYFTMENEIERTIKELLKESEYIRETVILNGGKEEAEPPFSFEYIDRLNDPYSVCKKIFEDIINSSVPAEFKKDSKEKPEGPQADINYILNILLEEVEKNNLFLDKPNSPTVDTTKMNKDNFLSNVKSRINRTNLQSGDINSNNNSLFDPLGRHLV</sequence>
<evidence type="ECO:0000256" key="1">
    <source>
        <dbReference type="SAM" id="MobiDB-lite"/>
    </source>
</evidence>
<reference evidence="2" key="1">
    <citation type="submission" date="2019-08" db="EMBL/GenBank/DDBJ databases">
        <title>The genome of the North American firefly Photinus pyralis.</title>
        <authorList>
            <consortium name="Photinus pyralis genome working group"/>
            <person name="Fallon T.R."/>
            <person name="Sander Lower S.E."/>
            <person name="Weng J.-K."/>
        </authorList>
    </citation>
    <scope>NUCLEOTIDE SEQUENCE</scope>
    <source>
        <strain evidence="2">TRF0915ILg1</strain>
        <tissue evidence="2">Whole body</tissue>
    </source>
</reference>
<evidence type="ECO:0000313" key="2">
    <source>
        <dbReference type="EMBL" id="KAF2882956.1"/>
    </source>
</evidence>
<evidence type="ECO:0000313" key="3">
    <source>
        <dbReference type="Proteomes" id="UP000801492"/>
    </source>
</evidence>
<keyword evidence="3" id="KW-1185">Reference proteome</keyword>
<dbReference type="AlphaFoldDB" id="A0A8K0CCX1"/>
<accession>A0A8K0CCX1</accession>
<feature type="region of interest" description="Disordered" evidence="1">
    <location>
        <begin position="445"/>
        <end position="466"/>
    </location>
</feature>
<proteinExistence type="predicted"/>